<evidence type="ECO:0000256" key="1">
    <source>
        <dbReference type="ARBA" id="ARBA00004651"/>
    </source>
</evidence>
<comment type="caution">
    <text evidence="8">The sequence shown here is derived from an EMBL/GenBank/DDBJ whole genome shotgun (WGS) entry which is preliminary data.</text>
</comment>
<protein>
    <recommendedName>
        <fullName evidence="7">VTT domain-containing protein</fullName>
    </recommendedName>
</protein>
<dbReference type="PANTHER" id="PTHR12677">
    <property type="entry name" value="GOLGI APPARATUS MEMBRANE PROTEIN TVP38-RELATED"/>
    <property type="match status" value="1"/>
</dbReference>
<evidence type="ECO:0000313" key="9">
    <source>
        <dbReference type="Proteomes" id="UP001157974"/>
    </source>
</evidence>
<sequence>MEELGFLNLLIHQEVICEIPGSLRKWVRRSEWRYRSRGGVRLGVNFGDWKGEKGSDRNDEVEKISSPRKWTSTQRTMVPFLLVTIAGMVLSAKLMSSSEWSSRILNCADDFGVARTASLLFALNFVASSIPIGSTSNFVTLTGLILGPYYGFWVAFLAKFSAAMVIFAFGRTFLRDFVRRQLKGYPSSEKILIAAEMEGWPVLIALRLSPVPTVLINYVMSLADVNLRVYFFSTAAGMVPFLLRAILFGAAARRVTDPNIDFKVTMIWLVVAVFVTVVLGRVATRAKAMIERVEPPAE</sequence>
<dbReference type="Pfam" id="PF09335">
    <property type="entry name" value="VTT_dom"/>
    <property type="match status" value="1"/>
</dbReference>
<feature type="transmembrane region" description="Helical" evidence="6">
    <location>
        <begin position="77"/>
        <end position="96"/>
    </location>
</feature>
<feature type="transmembrane region" description="Helical" evidence="6">
    <location>
        <begin position="229"/>
        <end position="252"/>
    </location>
</feature>
<evidence type="ECO:0000259" key="7">
    <source>
        <dbReference type="Pfam" id="PF09335"/>
    </source>
</evidence>
<dbReference type="PANTHER" id="PTHR12677:SF59">
    <property type="entry name" value="GOLGI APPARATUS MEMBRANE PROTEIN TVP38-RELATED"/>
    <property type="match status" value="1"/>
</dbReference>
<keyword evidence="4 6" id="KW-1133">Transmembrane helix</keyword>
<feature type="transmembrane region" description="Helical" evidence="6">
    <location>
        <begin position="264"/>
        <end position="283"/>
    </location>
</feature>
<evidence type="ECO:0000313" key="8">
    <source>
        <dbReference type="EMBL" id="KAJ8901079.1"/>
    </source>
</evidence>
<keyword evidence="2" id="KW-1003">Cell membrane</keyword>
<comment type="subcellular location">
    <subcellularLocation>
        <location evidence="1">Cell membrane</location>
        <topology evidence="1">Multi-pass membrane protein</topology>
    </subcellularLocation>
</comment>
<dbReference type="InterPro" id="IPR032816">
    <property type="entry name" value="VTT_dom"/>
</dbReference>
<evidence type="ECO:0000256" key="6">
    <source>
        <dbReference type="SAM" id="Phobius"/>
    </source>
</evidence>
<gene>
    <name evidence="8" type="ORF">NDN08_004939</name>
</gene>
<dbReference type="InterPro" id="IPR015414">
    <property type="entry name" value="TMEM64"/>
</dbReference>
<evidence type="ECO:0000256" key="2">
    <source>
        <dbReference type="ARBA" id="ARBA00022475"/>
    </source>
</evidence>
<keyword evidence="5 6" id="KW-0472">Membrane</keyword>
<dbReference type="GO" id="GO:0005886">
    <property type="term" value="C:plasma membrane"/>
    <property type="evidence" value="ECO:0007669"/>
    <property type="project" value="UniProtKB-SubCell"/>
</dbReference>
<feature type="transmembrane region" description="Helical" evidence="6">
    <location>
        <begin position="117"/>
        <end position="138"/>
    </location>
</feature>
<evidence type="ECO:0000256" key="5">
    <source>
        <dbReference type="ARBA" id="ARBA00023136"/>
    </source>
</evidence>
<dbReference type="EMBL" id="JAMWBK010000012">
    <property type="protein sequence ID" value="KAJ8901079.1"/>
    <property type="molecule type" value="Genomic_DNA"/>
</dbReference>
<dbReference type="Proteomes" id="UP001157974">
    <property type="component" value="Unassembled WGS sequence"/>
</dbReference>
<name>A0AAV8UF68_9RHOD</name>
<reference evidence="8 9" key="1">
    <citation type="journal article" date="2023" name="Nat. Commun.">
        <title>Origin of minicircular mitochondrial genomes in red algae.</title>
        <authorList>
            <person name="Lee Y."/>
            <person name="Cho C.H."/>
            <person name="Lee Y.M."/>
            <person name="Park S.I."/>
            <person name="Yang J.H."/>
            <person name="West J.A."/>
            <person name="Bhattacharya D."/>
            <person name="Yoon H.S."/>
        </authorList>
    </citation>
    <scope>NUCLEOTIDE SEQUENCE [LARGE SCALE GENOMIC DNA]</scope>
    <source>
        <strain evidence="8 9">CCMP1338</strain>
        <tissue evidence="8">Whole cell</tissue>
    </source>
</reference>
<feature type="domain" description="VTT" evidence="7">
    <location>
        <begin position="138"/>
        <end position="250"/>
    </location>
</feature>
<feature type="transmembrane region" description="Helical" evidence="6">
    <location>
        <begin position="150"/>
        <end position="170"/>
    </location>
</feature>
<keyword evidence="9" id="KW-1185">Reference proteome</keyword>
<evidence type="ECO:0000256" key="4">
    <source>
        <dbReference type="ARBA" id="ARBA00022989"/>
    </source>
</evidence>
<keyword evidence="3 6" id="KW-0812">Transmembrane</keyword>
<dbReference type="AlphaFoldDB" id="A0AAV8UF68"/>
<proteinExistence type="predicted"/>
<evidence type="ECO:0000256" key="3">
    <source>
        <dbReference type="ARBA" id="ARBA00022692"/>
    </source>
</evidence>
<organism evidence="8 9">
    <name type="scientific">Rhodosorus marinus</name>
    <dbReference type="NCBI Taxonomy" id="101924"/>
    <lineage>
        <taxon>Eukaryota</taxon>
        <taxon>Rhodophyta</taxon>
        <taxon>Stylonematophyceae</taxon>
        <taxon>Stylonematales</taxon>
        <taxon>Stylonemataceae</taxon>
        <taxon>Rhodosorus</taxon>
    </lineage>
</organism>
<accession>A0AAV8UF68</accession>